<keyword evidence="3" id="KW-1185">Reference proteome</keyword>
<sequence>MPAFAFNRQPVALGWFDTAAGESLLTAEQTVIAAALSGPTPQPWLWLAPETAAAPALPPLKARGLRLQAADGGFSGPVRCGLPLPLHGESFDRIVVQHAHEYADGELLEECERLLAPGGRLWLFSLNPLSPYRWRWRKAGLIARNAAGWRLRLQAVGLQVATPASHLGPLWRIRHDRVGSQPTGLRAVCLLQAQKRASAMIPPSPARRRWHPGAATA</sequence>
<dbReference type="InterPro" id="IPR029063">
    <property type="entry name" value="SAM-dependent_MTases_sf"/>
</dbReference>
<keyword evidence="2" id="KW-0808">Transferase</keyword>
<dbReference type="Pfam" id="PF08241">
    <property type="entry name" value="Methyltransf_11"/>
    <property type="match status" value="1"/>
</dbReference>
<dbReference type="AlphaFoldDB" id="A0A286CVD1"/>
<dbReference type="InterPro" id="IPR013216">
    <property type="entry name" value="Methyltransf_11"/>
</dbReference>
<feature type="domain" description="Methyltransferase type 11" evidence="1">
    <location>
        <begin position="84"/>
        <end position="122"/>
    </location>
</feature>
<dbReference type="SUPFAM" id="SSF53335">
    <property type="entry name" value="S-adenosyl-L-methionine-dependent methyltransferases"/>
    <property type="match status" value="1"/>
</dbReference>
<proteinExistence type="predicted"/>
<keyword evidence="2" id="KW-0489">Methyltransferase</keyword>
<evidence type="ECO:0000313" key="3">
    <source>
        <dbReference type="Proteomes" id="UP000219374"/>
    </source>
</evidence>
<dbReference type="EMBL" id="OCND01000001">
    <property type="protein sequence ID" value="SOD50305.1"/>
    <property type="molecule type" value="Genomic_DNA"/>
</dbReference>
<dbReference type="GO" id="GO:0008757">
    <property type="term" value="F:S-adenosylmethionine-dependent methyltransferase activity"/>
    <property type="evidence" value="ECO:0007669"/>
    <property type="project" value="InterPro"/>
</dbReference>
<dbReference type="GO" id="GO:0032259">
    <property type="term" value="P:methylation"/>
    <property type="evidence" value="ECO:0007669"/>
    <property type="project" value="UniProtKB-KW"/>
</dbReference>
<dbReference type="OrthoDB" id="5983563at2"/>
<dbReference type="Gene3D" id="3.40.50.150">
    <property type="entry name" value="Vaccinia Virus protein VP39"/>
    <property type="match status" value="1"/>
</dbReference>
<gene>
    <name evidence="2" type="ORF">SAMN06296416_10152</name>
</gene>
<reference evidence="2 3" key="1">
    <citation type="submission" date="2017-09" db="EMBL/GenBank/DDBJ databases">
        <authorList>
            <person name="Ehlers B."/>
            <person name="Leendertz F.H."/>
        </authorList>
    </citation>
    <scope>NUCLEOTIDE SEQUENCE [LARGE SCALE GENOMIC DNA]</scope>
    <source>
        <strain evidence="2 3">CGMCC 1.10978</strain>
    </source>
</reference>
<evidence type="ECO:0000313" key="2">
    <source>
        <dbReference type="EMBL" id="SOD50305.1"/>
    </source>
</evidence>
<accession>A0A286CVD1</accession>
<dbReference type="RefSeq" id="WP_097119869.1">
    <property type="nucleotide sequence ID" value="NZ_OCND01000001.1"/>
</dbReference>
<evidence type="ECO:0000259" key="1">
    <source>
        <dbReference type="Pfam" id="PF08241"/>
    </source>
</evidence>
<protein>
    <submittedName>
        <fullName evidence="2">Methyltransferase domain-containing protein</fullName>
    </submittedName>
</protein>
<dbReference type="Proteomes" id="UP000219374">
    <property type="component" value="Unassembled WGS sequence"/>
</dbReference>
<organism evidence="2 3">
    <name type="scientific">Pseudoxanthomonas wuyuanensis</name>
    <dbReference type="NCBI Taxonomy" id="1073196"/>
    <lineage>
        <taxon>Bacteria</taxon>
        <taxon>Pseudomonadati</taxon>
        <taxon>Pseudomonadota</taxon>
        <taxon>Gammaproteobacteria</taxon>
        <taxon>Lysobacterales</taxon>
        <taxon>Lysobacteraceae</taxon>
        <taxon>Pseudoxanthomonas</taxon>
    </lineage>
</organism>
<name>A0A286CVD1_9GAMM</name>